<dbReference type="InParanoid" id="A0A1Q6DVE7"/>
<proteinExistence type="predicted"/>
<accession>A0A1Q6DVE7</accession>
<dbReference type="AlphaFoldDB" id="A0A1Q6DVE7"/>
<evidence type="ECO:0000313" key="2">
    <source>
        <dbReference type="Proteomes" id="UP000185744"/>
    </source>
</evidence>
<keyword evidence="2" id="KW-1185">Reference proteome</keyword>
<dbReference type="STRING" id="1903181.BTN85_0805"/>
<evidence type="ECO:0000313" key="1">
    <source>
        <dbReference type="EMBL" id="OKY78317.1"/>
    </source>
</evidence>
<sequence>MSGIGQNLDAQCAEIGREIVFKSKEIASSTSDIENTIQKALGVLQEDGIYAFTVYLDSEGGFKGRDDRRNVENEILNNSLWILDDNFNLNTHTQENSSDESEVQGSSRGLKEKKEVFDELNDFLSSNLDNIFLAKDILEKTLIYARYHAKALSSTKDSGSKEED</sequence>
<reference evidence="1" key="1">
    <citation type="submission" date="2016-12" db="EMBL/GenBank/DDBJ databases">
        <title>Discovery of methanogenic haloarchaea.</title>
        <authorList>
            <person name="Sorokin D.Y."/>
            <person name="Makarova K.S."/>
            <person name="Abbas B."/>
            <person name="Ferrer M."/>
            <person name="Golyshin P.N."/>
        </authorList>
    </citation>
    <scope>NUCLEOTIDE SEQUENCE [LARGE SCALE GENOMIC DNA]</scope>
    <source>
        <strain evidence="1">HMET1</strain>
    </source>
</reference>
<dbReference type="Proteomes" id="UP000185744">
    <property type="component" value="Unassembled WGS sequence"/>
</dbReference>
<organism evidence="1 2">
    <name type="scientific">Methanohalarchaeum thermophilum</name>
    <dbReference type="NCBI Taxonomy" id="1903181"/>
    <lineage>
        <taxon>Archaea</taxon>
        <taxon>Methanobacteriati</taxon>
        <taxon>Methanobacteriota</taxon>
        <taxon>Methanonatronarchaeia</taxon>
        <taxon>Methanonatronarchaeales</taxon>
        <taxon>Methanonatronarchaeaceae</taxon>
        <taxon>Candidatus Methanohalarchaeum</taxon>
    </lineage>
</organism>
<gene>
    <name evidence="1" type="ORF">BTN85_0805</name>
</gene>
<protein>
    <submittedName>
        <fullName evidence="1">CRISPR-Cas system related protein, small subunit of CASCADE complex</fullName>
    </submittedName>
</protein>
<name>A0A1Q6DVE7_METT1</name>
<comment type="caution">
    <text evidence="1">The sequence shown here is derived from an EMBL/GenBank/DDBJ whole genome shotgun (WGS) entry which is preliminary data.</text>
</comment>
<dbReference type="EMBL" id="MSDW01000001">
    <property type="protein sequence ID" value="OKY78317.1"/>
    <property type="molecule type" value="Genomic_DNA"/>
</dbReference>